<evidence type="ECO:0000256" key="1">
    <source>
        <dbReference type="ARBA" id="ARBA00023015"/>
    </source>
</evidence>
<keyword evidence="1" id="KW-0805">Transcription regulation</keyword>
<comment type="caution">
    <text evidence="5">The sequence shown here is derived from an EMBL/GenBank/DDBJ whole genome shotgun (WGS) entry which is preliminary data.</text>
</comment>
<keyword evidence="3" id="KW-0804">Transcription</keyword>
<dbReference type="Gene3D" id="1.10.10.60">
    <property type="entry name" value="Homeodomain-like"/>
    <property type="match status" value="1"/>
</dbReference>
<accession>A0A6N8DR16</accession>
<dbReference type="SMART" id="SM00342">
    <property type="entry name" value="HTH_ARAC"/>
    <property type="match status" value="1"/>
</dbReference>
<dbReference type="Proteomes" id="UP000439113">
    <property type="component" value="Unassembled WGS sequence"/>
</dbReference>
<evidence type="ECO:0000313" key="5">
    <source>
        <dbReference type="EMBL" id="MTV31985.1"/>
    </source>
</evidence>
<dbReference type="InterPro" id="IPR009057">
    <property type="entry name" value="Homeodomain-like_sf"/>
</dbReference>
<dbReference type="PROSITE" id="PS01124">
    <property type="entry name" value="HTH_ARAC_FAMILY_2"/>
    <property type="match status" value="1"/>
</dbReference>
<dbReference type="GO" id="GO:0043565">
    <property type="term" value="F:sequence-specific DNA binding"/>
    <property type="evidence" value="ECO:0007669"/>
    <property type="project" value="InterPro"/>
</dbReference>
<dbReference type="PANTHER" id="PTHR47504:SF5">
    <property type="entry name" value="RIGHT ORIGIN-BINDING PROTEIN"/>
    <property type="match status" value="1"/>
</dbReference>
<sequence>MNPQKLARPATNQRPARSTIEGGGAFAGLFEAFSKPQALAQAGVGTHIFATRTFVLSRSRVHGLRLCRDVHGLSRDRLDLFALILRRADREGAQDISGDRLEIRDLAQPFVLDTLNEEAADFLALWIPRSRILRGFSNELALHGLSLTRDLPAADIMASALECFARRAESMSLDEFDAAATGLVDLAASAINQRLRAELGPALGSPIASFIAIRRYIDQNIASPSLSAEKLSDLFGLSRASLYRLFEPVGGVGTYIRSARLSRAHQEIVAPQNGGCRAGHIAMRLGFPSPAAFNRLFKETYGVSPKEARERALAPVADEHALILTAGGAGLSHYLGLLQK</sequence>
<dbReference type="SUPFAM" id="SSF46689">
    <property type="entry name" value="Homeodomain-like"/>
    <property type="match status" value="1"/>
</dbReference>
<feature type="domain" description="HTH araC/xylS-type" evidence="4">
    <location>
        <begin position="211"/>
        <end position="311"/>
    </location>
</feature>
<dbReference type="AlphaFoldDB" id="A0A6N8DR16"/>
<name>A0A6N8DR16_RHOAC</name>
<proteinExistence type="predicted"/>
<dbReference type="OrthoDB" id="7904253at2"/>
<reference evidence="5 6" key="1">
    <citation type="submission" date="2019-11" db="EMBL/GenBank/DDBJ databases">
        <title>Whole-genome sequence of a Rhodoblastus acidophilus DSM 142.</title>
        <authorList>
            <person name="Kyndt J.A."/>
            <person name="Meyer T.E."/>
        </authorList>
    </citation>
    <scope>NUCLEOTIDE SEQUENCE [LARGE SCALE GENOMIC DNA]</scope>
    <source>
        <strain evidence="5 6">DSM 142</strain>
    </source>
</reference>
<dbReference type="InterPro" id="IPR018060">
    <property type="entry name" value="HTH_AraC"/>
</dbReference>
<evidence type="ECO:0000259" key="4">
    <source>
        <dbReference type="PROSITE" id="PS01124"/>
    </source>
</evidence>
<dbReference type="EMBL" id="WNKS01000012">
    <property type="protein sequence ID" value="MTV31985.1"/>
    <property type="molecule type" value="Genomic_DNA"/>
</dbReference>
<gene>
    <name evidence="5" type="ORF">GJ654_13415</name>
</gene>
<dbReference type="Pfam" id="PF12833">
    <property type="entry name" value="HTH_18"/>
    <property type="match status" value="1"/>
</dbReference>
<dbReference type="RefSeq" id="WP_155446676.1">
    <property type="nucleotide sequence ID" value="NZ_JAOQNR010000013.1"/>
</dbReference>
<evidence type="ECO:0000256" key="3">
    <source>
        <dbReference type="ARBA" id="ARBA00023163"/>
    </source>
</evidence>
<dbReference type="GO" id="GO:0003700">
    <property type="term" value="F:DNA-binding transcription factor activity"/>
    <property type="evidence" value="ECO:0007669"/>
    <property type="project" value="InterPro"/>
</dbReference>
<keyword evidence="2" id="KW-0238">DNA-binding</keyword>
<organism evidence="5 6">
    <name type="scientific">Rhodoblastus acidophilus</name>
    <name type="common">Rhodopseudomonas acidophila</name>
    <dbReference type="NCBI Taxonomy" id="1074"/>
    <lineage>
        <taxon>Bacteria</taxon>
        <taxon>Pseudomonadati</taxon>
        <taxon>Pseudomonadota</taxon>
        <taxon>Alphaproteobacteria</taxon>
        <taxon>Hyphomicrobiales</taxon>
        <taxon>Rhodoblastaceae</taxon>
        <taxon>Rhodoblastus</taxon>
    </lineage>
</organism>
<dbReference type="PANTHER" id="PTHR47504">
    <property type="entry name" value="RIGHT ORIGIN-BINDING PROTEIN"/>
    <property type="match status" value="1"/>
</dbReference>
<evidence type="ECO:0000313" key="6">
    <source>
        <dbReference type="Proteomes" id="UP000439113"/>
    </source>
</evidence>
<evidence type="ECO:0000256" key="2">
    <source>
        <dbReference type="ARBA" id="ARBA00023125"/>
    </source>
</evidence>
<dbReference type="InterPro" id="IPR050959">
    <property type="entry name" value="MarA-like"/>
</dbReference>
<protein>
    <submittedName>
        <fullName evidence="5">Helix-turn-helix domain-containing protein</fullName>
    </submittedName>
</protein>